<sequence>MDSQPDPEKHPFIDLTDHDEDEEDPHQQSSDASPRIFILLSLLLTISLIFYNLPTPSCLLPSSSSSSSSRFFSHPVYSRADEDPIIPTPTPRTEVLRNFEVAAPVLSPNGSPADSDGTTPYTPIQSDTECTVLLMRRDFAWSYNDPFIGEYTPPPCSFNRILLNFTVVSHGRQFDRLAFMFLGDTEIWRTSTAEPVVPPGISWTYLKDVTHYLSLFQQPQKIIFDLGNLINEKYTGIFNTTLTATFYTHNNNSSSSSALTKPANSIIPISPSLSGSNTPSYFSLPSQPAIISLPQIPPQTTRAVITISANGQSTEEFWWSNVLETDRETFSSFPEGAGELPGLSPFREVQVLINDQLVGVVWPFPVIFTGGVVPSLHRPIAGIEAFDLREGTVDISPWLSELKKGSDEKKIEIRVVGLDEKGEVTGLKGEYWVVTGKVFLWYGEDDKDLEVESDEVVQVDAPSPEVNIWREVELNKEGTANETLKYITEVKRSLRVKGGNGETTWSQELKYSNEGYLTGYGYNQINKMRIEGVDKATWGGFGSSGTGAGYYQAKYAYPLIANSSYTVSPLGNLSISAFLMQGKELEVEGESVFPTGLEAFGGDGKDYKGSMLATQKYGTAEFRQTGDGMISWGWGDSTQIFELLSDGAEELYWRNVSAVNGSLVYDWKRIGGKEVPGVEVLVPFEGGGNGAMRVFMGRNEGV</sequence>
<dbReference type="Pfam" id="PF12222">
    <property type="entry name" value="PNGaseA"/>
    <property type="match status" value="1"/>
</dbReference>
<name>A0AAN7BVI9_9PEZI</name>
<reference evidence="3" key="1">
    <citation type="journal article" date="2023" name="Mol. Phylogenet. Evol.">
        <title>Genome-scale phylogeny and comparative genomics of the fungal order Sordariales.</title>
        <authorList>
            <person name="Hensen N."/>
            <person name="Bonometti L."/>
            <person name="Westerberg I."/>
            <person name="Brannstrom I.O."/>
            <person name="Guillou S."/>
            <person name="Cros-Aarteil S."/>
            <person name="Calhoun S."/>
            <person name="Haridas S."/>
            <person name="Kuo A."/>
            <person name="Mondo S."/>
            <person name="Pangilinan J."/>
            <person name="Riley R."/>
            <person name="LaButti K."/>
            <person name="Andreopoulos B."/>
            <person name="Lipzen A."/>
            <person name="Chen C."/>
            <person name="Yan M."/>
            <person name="Daum C."/>
            <person name="Ng V."/>
            <person name="Clum A."/>
            <person name="Steindorff A."/>
            <person name="Ohm R.A."/>
            <person name="Martin F."/>
            <person name="Silar P."/>
            <person name="Natvig D.O."/>
            <person name="Lalanne C."/>
            <person name="Gautier V."/>
            <person name="Ament-Velasquez S.L."/>
            <person name="Kruys A."/>
            <person name="Hutchinson M.I."/>
            <person name="Powell A.J."/>
            <person name="Barry K."/>
            <person name="Miller A.N."/>
            <person name="Grigoriev I.V."/>
            <person name="Debuchy R."/>
            <person name="Gladieux P."/>
            <person name="Hiltunen Thoren M."/>
            <person name="Johannesson H."/>
        </authorList>
    </citation>
    <scope>NUCLEOTIDE SEQUENCE</scope>
    <source>
        <strain evidence="3">CBS 990.96</strain>
    </source>
</reference>
<reference evidence="3" key="2">
    <citation type="submission" date="2023-05" db="EMBL/GenBank/DDBJ databases">
        <authorList>
            <consortium name="Lawrence Berkeley National Laboratory"/>
            <person name="Steindorff A."/>
            <person name="Hensen N."/>
            <person name="Bonometti L."/>
            <person name="Westerberg I."/>
            <person name="Brannstrom I.O."/>
            <person name="Guillou S."/>
            <person name="Cros-Aarteil S."/>
            <person name="Calhoun S."/>
            <person name="Haridas S."/>
            <person name="Kuo A."/>
            <person name="Mondo S."/>
            <person name="Pangilinan J."/>
            <person name="Riley R."/>
            <person name="Labutti K."/>
            <person name="Andreopoulos B."/>
            <person name="Lipzen A."/>
            <person name="Chen C."/>
            <person name="Yanf M."/>
            <person name="Daum C."/>
            <person name="Ng V."/>
            <person name="Clum A."/>
            <person name="Ohm R."/>
            <person name="Martin F."/>
            <person name="Silar P."/>
            <person name="Natvig D."/>
            <person name="Lalanne C."/>
            <person name="Gautier V."/>
            <person name="Ament-Velasquez S.L."/>
            <person name="Kruys A."/>
            <person name="Hutchinson M.I."/>
            <person name="Powell A.J."/>
            <person name="Barry K."/>
            <person name="Miller A.N."/>
            <person name="Grigoriev I.V."/>
            <person name="Debuchy R."/>
            <person name="Gladieux P."/>
            <person name="Thoren M.H."/>
            <person name="Johannesson H."/>
        </authorList>
    </citation>
    <scope>NUCLEOTIDE SEQUENCE</scope>
    <source>
        <strain evidence="3">CBS 990.96</strain>
    </source>
</reference>
<feature type="region of interest" description="Disordered" evidence="1">
    <location>
        <begin position="1"/>
        <end position="31"/>
    </location>
</feature>
<evidence type="ECO:0000313" key="4">
    <source>
        <dbReference type="Proteomes" id="UP001301958"/>
    </source>
</evidence>
<feature type="compositionally biased region" description="Basic and acidic residues" evidence="1">
    <location>
        <begin position="1"/>
        <end position="16"/>
    </location>
</feature>
<evidence type="ECO:0000313" key="3">
    <source>
        <dbReference type="EMBL" id="KAK4230201.1"/>
    </source>
</evidence>
<evidence type="ECO:0000256" key="1">
    <source>
        <dbReference type="SAM" id="MobiDB-lite"/>
    </source>
</evidence>
<organism evidence="3 4">
    <name type="scientific">Podospora fimiseda</name>
    <dbReference type="NCBI Taxonomy" id="252190"/>
    <lineage>
        <taxon>Eukaryota</taxon>
        <taxon>Fungi</taxon>
        <taxon>Dikarya</taxon>
        <taxon>Ascomycota</taxon>
        <taxon>Pezizomycotina</taxon>
        <taxon>Sordariomycetes</taxon>
        <taxon>Sordariomycetidae</taxon>
        <taxon>Sordariales</taxon>
        <taxon>Podosporaceae</taxon>
        <taxon>Podospora</taxon>
    </lineage>
</organism>
<dbReference type="AlphaFoldDB" id="A0AAN7BVI9"/>
<dbReference type="InterPro" id="IPR021102">
    <property type="entry name" value="PNGase_A"/>
</dbReference>
<keyword evidence="4" id="KW-1185">Reference proteome</keyword>
<comment type="caution">
    <text evidence="3">The sequence shown here is derived from an EMBL/GenBank/DDBJ whole genome shotgun (WGS) entry which is preliminary data.</text>
</comment>
<feature type="domain" description="Peptide N-acetyl-beta-D-glucosaminyl asparaginase amidase A N-terminal" evidence="2">
    <location>
        <begin position="124"/>
        <end position="450"/>
    </location>
</feature>
<dbReference type="InterPro" id="IPR056948">
    <property type="entry name" value="PNGaseA_N"/>
</dbReference>
<evidence type="ECO:0000259" key="2">
    <source>
        <dbReference type="Pfam" id="PF12222"/>
    </source>
</evidence>
<proteinExistence type="predicted"/>
<dbReference type="Pfam" id="PF25156">
    <property type="entry name" value="PNGase_A_C"/>
    <property type="match status" value="1"/>
</dbReference>
<dbReference type="EMBL" id="MU865300">
    <property type="protein sequence ID" value="KAK4230201.1"/>
    <property type="molecule type" value="Genomic_DNA"/>
</dbReference>
<dbReference type="PANTHER" id="PTHR31104">
    <property type="entry name" value="PEPTIDE-N4-(N-ACETYL-BETA-GLUCOSAMINYL)ASPARAGINE AMIDASE A PROTEIN"/>
    <property type="match status" value="1"/>
</dbReference>
<gene>
    <name evidence="3" type="ORF">QBC38DRAFT_507554</name>
</gene>
<accession>A0AAN7BVI9</accession>
<dbReference type="Proteomes" id="UP001301958">
    <property type="component" value="Unassembled WGS sequence"/>
</dbReference>
<protein>
    <submittedName>
        <fullName evidence="3">Peptide-N4-(N-acetyl-beta-glucosaminyl)asparagine amidase A</fullName>
    </submittedName>
</protein>